<dbReference type="SFLD" id="SFLDG01135">
    <property type="entry name" value="C1.5.6:_HAD__Beta-PGM__Phospha"/>
    <property type="match status" value="1"/>
</dbReference>
<evidence type="ECO:0000256" key="1">
    <source>
        <dbReference type="ARBA" id="ARBA00001946"/>
    </source>
</evidence>
<dbReference type="GO" id="GO:0046872">
    <property type="term" value="F:metal ion binding"/>
    <property type="evidence" value="ECO:0007669"/>
    <property type="project" value="UniProtKB-KW"/>
</dbReference>
<protein>
    <recommendedName>
        <fullName evidence="7">pseudouridine 5'-phosphatase</fullName>
        <ecNumber evidence="7">3.1.3.96</ecNumber>
    </recommendedName>
    <alternativeName>
        <fullName evidence="8">Pseudouridine-5'-monophosphatase</fullName>
    </alternativeName>
</protein>
<dbReference type="STRING" id="947166.A0A1D1VE24"/>
<sequence length="264" mass="29788">MFQGRTSNSRLDFNSITMADHTDASREKAPVPVTHVIFDLDGLLLNTEIFYTQILEEYCIKYGKAFTWEVKQRQMGRKEREAALVAIETLRLPVTVDEYIKHVRQELTHVLPTCKFLPGAVKLVQHLHRHKIPMAIATGSDTFFFGKKTMNHKDFLLMFQHHVLASDDPEVKVGKPAPDVFLVCARRFPDAPDPKNCLVFEDALNGVQAAVAAGMRVVAVPDERADLKEFKDSGATLILKSLLEFDPSSFQLPPYDSHSNDEAH</sequence>
<dbReference type="AlphaFoldDB" id="A0A1D1VE24"/>
<reference evidence="9 10" key="1">
    <citation type="journal article" date="2016" name="Nat. Commun.">
        <title>Extremotolerant tardigrade genome and improved radiotolerance of human cultured cells by tardigrade-unique protein.</title>
        <authorList>
            <person name="Hashimoto T."/>
            <person name="Horikawa D.D."/>
            <person name="Saito Y."/>
            <person name="Kuwahara H."/>
            <person name="Kozuka-Hata H."/>
            <person name="Shin-I T."/>
            <person name="Minakuchi Y."/>
            <person name="Ohishi K."/>
            <person name="Motoyama A."/>
            <person name="Aizu T."/>
            <person name="Enomoto A."/>
            <person name="Kondo K."/>
            <person name="Tanaka S."/>
            <person name="Hara Y."/>
            <person name="Koshikawa S."/>
            <person name="Sagara H."/>
            <person name="Miura T."/>
            <person name="Yokobori S."/>
            <person name="Miyagawa K."/>
            <person name="Suzuki Y."/>
            <person name="Kubo T."/>
            <person name="Oyama M."/>
            <person name="Kohara Y."/>
            <person name="Fujiyama A."/>
            <person name="Arakawa K."/>
            <person name="Katayama T."/>
            <person name="Toyoda A."/>
            <person name="Kunieda T."/>
        </authorList>
    </citation>
    <scope>NUCLEOTIDE SEQUENCE [LARGE SCALE GENOMIC DNA]</scope>
    <source>
        <strain evidence="9 10">YOKOZUNA-1</strain>
    </source>
</reference>
<comment type="cofactor">
    <cofactor evidence="1">
        <name>Mg(2+)</name>
        <dbReference type="ChEBI" id="CHEBI:18420"/>
    </cofactor>
</comment>
<dbReference type="Gene3D" id="3.40.50.1000">
    <property type="entry name" value="HAD superfamily/HAD-like"/>
    <property type="match status" value="1"/>
</dbReference>
<proteinExistence type="inferred from homology"/>
<dbReference type="NCBIfam" id="TIGR01509">
    <property type="entry name" value="HAD-SF-IA-v3"/>
    <property type="match status" value="1"/>
</dbReference>
<dbReference type="FunFam" id="1.10.150.240:FF:000001">
    <property type="entry name" value="Haloacid dehalogenase-like hydrolase domain"/>
    <property type="match status" value="1"/>
</dbReference>
<evidence type="ECO:0000256" key="5">
    <source>
        <dbReference type="ARBA" id="ARBA00022842"/>
    </source>
</evidence>
<keyword evidence="5" id="KW-0460">Magnesium</keyword>
<dbReference type="PANTHER" id="PTHR18901">
    <property type="entry name" value="2-DEOXYGLUCOSE-6-PHOSPHATE PHOSPHATASE 2"/>
    <property type="match status" value="1"/>
</dbReference>
<keyword evidence="3" id="KW-0479">Metal-binding</keyword>
<accession>A0A1D1VE24</accession>
<evidence type="ECO:0000313" key="9">
    <source>
        <dbReference type="EMBL" id="GAU99150.1"/>
    </source>
</evidence>
<comment type="catalytic activity">
    <reaction evidence="6">
        <text>psi-UMP + H2O = pseudouridine + phosphate</text>
        <dbReference type="Rhea" id="RHEA:10944"/>
        <dbReference type="ChEBI" id="CHEBI:15377"/>
        <dbReference type="ChEBI" id="CHEBI:17802"/>
        <dbReference type="ChEBI" id="CHEBI:43474"/>
        <dbReference type="ChEBI" id="CHEBI:58380"/>
        <dbReference type="EC" id="3.1.3.96"/>
    </reaction>
</comment>
<dbReference type="InterPro" id="IPR036412">
    <property type="entry name" value="HAD-like_sf"/>
</dbReference>
<dbReference type="PANTHER" id="PTHR18901:SF38">
    <property type="entry name" value="PSEUDOURIDINE-5'-PHOSPHATASE"/>
    <property type="match status" value="1"/>
</dbReference>
<dbReference type="EMBL" id="BDGG01000005">
    <property type="protein sequence ID" value="GAU99150.1"/>
    <property type="molecule type" value="Genomic_DNA"/>
</dbReference>
<keyword evidence="10" id="KW-1185">Reference proteome</keyword>
<name>A0A1D1VE24_RAMVA</name>
<keyword evidence="4" id="KW-0378">Hydrolase</keyword>
<dbReference type="Pfam" id="PF00702">
    <property type="entry name" value="Hydrolase"/>
    <property type="match status" value="1"/>
</dbReference>
<comment type="similarity">
    <text evidence="2">Belongs to the HAD-like hydrolase superfamily. CbbY/CbbZ/Gph/YieH family.</text>
</comment>
<dbReference type="InterPro" id="IPR023198">
    <property type="entry name" value="PGP-like_dom2"/>
</dbReference>
<evidence type="ECO:0000256" key="2">
    <source>
        <dbReference type="ARBA" id="ARBA00006171"/>
    </source>
</evidence>
<dbReference type="SUPFAM" id="SSF56784">
    <property type="entry name" value="HAD-like"/>
    <property type="match status" value="1"/>
</dbReference>
<evidence type="ECO:0000256" key="6">
    <source>
        <dbReference type="ARBA" id="ARBA00052504"/>
    </source>
</evidence>
<dbReference type="InterPro" id="IPR023214">
    <property type="entry name" value="HAD_sf"/>
</dbReference>
<evidence type="ECO:0000313" key="10">
    <source>
        <dbReference type="Proteomes" id="UP000186922"/>
    </source>
</evidence>
<evidence type="ECO:0000256" key="4">
    <source>
        <dbReference type="ARBA" id="ARBA00022801"/>
    </source>
</evidence>
<organism evidence="9 10">
    <name type="scientific">Ramazzottius varieornatus</name>
    <name type="common">Water bear</name>
    <name type="synonym">Tardigrade</name>
    <dbReference type="NCBI Taxonomy" id="947166"/>
    <lineage>
        <taxon>Eukaryota</taxon>
        <taxon>Metazoa</taxon>
        <taxon>Ecdysozoa</taxon>
        <taxon>Tardigrada</taxon>
        <taxon>Eutardigrada</taxon>
        <taxon>Parachela</taxon>
        <taxon>Hypsibioidea</taxon>
        <taxon>Ramazzottiidae</taxon>
        <taxon>Ramazzottius</taxon>
    </lineage>
</organism>
<evidence type="ECO:0000256" key="8">
    <source>
        <dbReference type="ARBA" id="ARBA00083904"/>
    </source>
</evidence>
<dbReference type="OrthoDB" id="40579at2759"/>
<dbReference type="GO" id="GO:1990738">
    <property type="term" value="F:pseudouridine 5'-phosphatase activity"/>
    <property type="evidence" value="ECO:0007669"/>
    <property type="project" value="UniProtKB-EC"/>
</dbReference>
<gene>
    <name evidence="9" type="primary">RvY_10191-1</name>
    <name evidence="9" type="synonym">RvY_10191.1</name>
    <name evidence="9" type="ORF">RvY_10191</name>
</gene>
<dbReference type="Proteomes" id="UP000186922">
    <property type="component" value="Unassembled WGS sequence"/>
</dbReference>
<comment type="caution">
    <text evidence="9">The sequence shown here is derived from an EMBL/GenBank/DDBJ whole genome shotgun (WGS) entry which is preliminary data.</text>
</comment>
<evidence type="ECO:0000256" key="7">
    <source>
        <dbReference type="ARBA" id="ARBA00066578"/>
    </source>
</evidence>
<dbReference type="SFLD" id="SFLDS00003">
    <property type="entry name" value="Haloacid_Dehalogenase"/>
    <property type="match status" value="1"/>
</dbReference>
<dbReference type="InterPro" id="IPR006439">
    <property type="entry name" value="HAD-SF_hydro_IA"/>
</dbReference>
<dbReference type="FunFam" id="3.40.50.1000:FF:000055">
    <property type="entry name" value="Haloacid dehalogenase-like hydrolase family protein"/>
    <property type="match status" value="1"/>
</dbReference>
<evidence type="ECO:0000256" key="3">
    <source>
        <dbReference type="ARBA" id="ARBA00022723"/>
    </source>
</evidence>
<dbReference type="Gene3D" id="1.10.150.240">
    <property type="entry name" value="Putative phosphatase, domain 2"/>
    <property type="match status" value="1"/>
</dbReference>
<dbReference type="SFLD" id="SFLDG01129">
    <property type="entry name" value="C1.5:_HAD__Beta-PGM__Phosphata"/>
    <property type="match status" value="1"/>
</dbReference>
<dbReference type="EC" id="3.1.3.96" evidence="7"/>